<keyword evidence="1" id="KW-0472">Membrane</keyword>
<sequence>MRGQEVEEQPLPHLPLGHGVLRGEAGAGVLGHGAPRERDGPGHVSWVMPTPGVMDLIVLLAFLALLFGLYVIVRVIRRAWDGGHSARPRDQKDKR</sequence>
<proteinExistence type="predicted"/>
<accession>A0ABM8AC75</accession>
<keyword evidence="1" id="KW-1133">Transmembrane helix</keyword>
<evidence type="ECO:0000313" key="2">
    <source>
        <dbReference type="EMBL" id="BDP41361.1"/>
    </source>
</evidence>
<dbReference type="EMBL" id="AP026560">
    <property type="protein sequence ID" value="BDP41361.1"/>
    <property type="molecule type" value="Genomic_DNA"/>
</dbReference>
<protein>
    <submittedName>
        <fullName evidence="2">Uncharacterized protein</fullName>
    </submittedName>
</protein>
<keyword evidence="1" id="KW-0812">Transmembrane</keyword>
<dbReference type="Proteomes" id="UP001064971">
    <property type="component" value="Chromosome"/>
</dbReference>
<organism evidence="2 3">
    <name type="scientific">Deinococcus aetherius</name>
    <dbReference type="NCBI Taxonomy" id="200252"/>
    <lineage>
        <taxon>Bacteria</taxon>
        <taxon>Thermotogati</taxon>
        <taxon>Deinococcota</taxon>
        <taxon>Deinococci</taxon>
        <taxon>Deinococcales</taxon>
        <taxon>Deinococcaceae</taxon>
        <taxon>Deinococcus</taxon>
    </lineage>
</organism>
<reference evidence="2" key="1">
    <citation type="submission" date="2022-07" db="EMBL/GenBank/DDBJ databases">
        <title>Complete Genome Sequence of the Radioresistant Bacterium Deinococcus aetherius ST0316, Isolated from the Air Dust collected in Lower Stratosphere above Japan.</title>
        <authorList>
            <person name="Satoh K."/>
            <person name="Hagiwara K."/>
            <person name="Katsumata K."/>
            <person name="Kubo A."/>
            <person name="Yokobori S."/>
            <person name="Yamagishi A."/>
            <person name="Oono Y."/>
            <person name="Narumi I."/>
        </authorList>
    </citation>
    <scope>NUCLEOTIDE SEQUENCE</scope>
    <source>
        <strain evidence="2">ST0316</strain>
    </source>
</reference>
<evidence type="ECO:0000313" key="3">
    <source>
        <dbReference type="Proteomes" id="UP001064971"/>
    </source>
</evidence>
<feature type="transmembrane region" description="Helical" evidence="1">
    <location>
        <begin position="56"/>
        <end position="76"/>
    </location>
</feature>
<gene>
    <name evidence="2" type="ORF">DAETH_13300</name>
</gene>
<keyword evidence="3" id="KW-1185">Reference proteome</keyword>
<evidence type="ECO:0000256" key="1">
    <source>
        <dbReference type="SAM" id="Phobius"/>
    </source>
</evidence>
<name>A0ABM8AC75_9DEIO</name>